<dbReference type="PANTHER" id="PTHR43432:SF3">
    <property type="entry name" value="SLR0285 PROTEIN"/>
    <property type="match status" value="1"/>
</dbReference>
<dbReference type="Pfam" id="PF04055">
    <property type="entry name" value="Radical_SAM"/>
    <property type="match status" value="1"/>
</dbReference>
<evidence type="ECO:0000313" key="6">
    <source>
        <dbReference type="Proteomes" id="UP000664277"/>
    </source>
</evidence>
<feature type="domain" description="Radical SAM core" evidence="4">
    <location>
        <begin position="30"/>
        <end position="195"/>
    </location>
</feature>
<evidence type="ECO:0000256" key="1">
    <source>
        <dbReference type="ARBA" id="ARBA00022723"/>
    </source>
</evidence>
<keyword evidence="2" id="KW-0408">Iron</keyword>
<dbReference type="SFLD" id="SFLDG01084">
    <property type="entry name" value="Uncharacterised_Radical_SAM_Su"/>
    <property type="match status" value="1"/>
</dbReference>
<dbReference type="SFLD" id="SFLDS00029">
    <property type="entry name" value="Radical_SAM"/>
    <property type="match status" value="1"/>
</dbReference>
<dbReference type="PANTHER" id="PTHR43432">
    <property type="entry name" value="SLR0285 PROTEIN"/>
    <property type="match status" value="1"/>
</dbReference>
<dbReference type="GO" id="GO:0051536">
    <property type="term" value="F:iron-sulfur cluster binding"/>
    <property type="evidence" value="ECO:0007669"/>
    <property type="project" value="UniProtKB-KW"/>
</dbReference>
<dbReference type="GO" id="GO:0046872">
    <property type="term" value="F:metal ion binding"/>
    <property type="evidence" value="ECO:0007669"/>
    <property type="project" value="UniProtKB-KW"/>
</dbReference>
<evidence type="ECO:0000256" key="3">
    <source>
        <dbReference type="ARBA" id="ARBA00023014"/>
    </source>
</evidence>
<reference evidence="5" key="1">
    <citation type="submission" date="2021-02" db="EMBL/GenBank/DDBJ databases">
        <title>Genome-Resolved Metagenomics of a Microbial Community Performing Photosynthetic Biological Nutrient Removal.</title>
        <authorList>
            <person name="Mcdaniel E.A."/>
        </authorList>
    </citation>
    <scope>NUCLEOTIDE SEQUENCE</scope>
    <source>
        <strain evidence="5">UWPOB_OBS1</strain>
    </source>
</reference>
<dbReference type="InterPro" id="IPR007197">
    <property type="entry name" value="rSAM"/>
</dbReference>
<dbReference type="SUPFAM" id="SSF102114">
    <property type="entry name" value="Radical SAM enzymes"/>
    <property type="match status" value="1"/>
</dbReference>
<dbReference type="InterPro" id="IPR058240">
    <property type="entry name" value="rSAM_sf"/>
</dbReference>
<sequence>MVQVTEVIAKSILTPQKFGSLAEAYDFSLNPYAGCQFACSYCYVPKFPASRNEVTWGSWVQVKMNAPQLIRKERALVFGSRIFFSSATDPYQYLELKYRLSQACLQELLLYKPAKITMHTRSHLILKDLDLLKSFGPALSVGVSITSDDENIIRKFEPKAPALARRLELLHELQQAGINTFISLAPLLPHNPERLLEKLSPFLTGMNKFWMDRMHWPEVNTKPELLSEYKDYFADESYERQLKATKALLIARGLRANP</sequence>
<proteinExistence type="predicted"/>
<keyword evidence="1" id="KW-0479">Metal-binding</keyword>
<dbReference type="GO" id="GO:0003824">
    <property type="term" value="F:catalytic activity"/>
    <property type="evidence" value="ECO:0007669"/>
    <property type="project" value="InterPro"/>
</dbReference>
<dbReference type="Proteomes" id="UP000664277">
    <property type="component" value="Unassembled WGS sequence"/>
</dbReference>
<dbReference type="AlphaFoldDB" id="A0A8J7PIM2"/>
<gene>
    <name evidence="5" type="ORF">J0M35_16845</name>
</gene>
<dbReference type="EMBL" id="JAFLCK010000029">
    <property type="protein sequence ID" value="MBN8662037.1"/>
    <property type="molecule type" value="Genomic_DNA"/>
</dbReference>
<comment type="caution">
    <text evidence="5">The sequence shown here is derived from an EMBL/GenBank/DDBJ whole genome shotgun (WGS) entry which is preliminary data.</text>
</comment>
<evidence type="ECO:0000256" key="2">
    <source>
        <dbReference type="ARBA" id="ARBA00023004"/>
    </source>
</evidence>
<evidence type="ECO:0000313" key="5">
    <source>
        <dbReference type="EMBL" id="MBN8662037.1"/>
    </source>
</evidence>
<protein>
    <submittedName>
        <fullName evidence="5">Radical SAM protein</fullName>
    </submittedName>
</protein>
<dbReference type="CDD" id="cd01335">
    <property type="entry name" value="Radical_SAM"/>
    <property type="match status" value="1"/>
</dbReference>
<dbReference type="Gene3D" id="3.80.30.30">
    <property type="match status" value="1"/>
</dbReference>
<dbReference type="InterPro" id="IPR040086">
    <property type="entry name" value="MJ0683-like"/>
</dbReference>
<organism evidence="5 6">
    <name type="scientific">Candidatus Obscuribacter phosphatis</name>
    <dbReference type="NCBI Taxonomy" id="1906157"/>
    <lineage>
        <taxon>Bacteria</taxon>
        <taxon>Bacillati</taxon>
        <taxon>Candidatus Melainabacteria</taxon>
        <taxon>Candidatus Obscuribacterales</taxon>
        <taxon>Candidatus Obscuribacteraceae</taxon>
        <taxon>Candidatus Obscuribacter</taxon>
    </lineage>
</organism>
<evidence type="ECO:0000259" key="4">
    <source>
        <dbReference type="Pfam" id="PF04055"/>
    </source>
</evidence>
<name>A0A8J7PIM2_9BACT</name>
<accession>A0A8J7PIM2</accession>
<keyword evidence="3" id="KW-0411">Iron-sulfur</keyword>